<accession>A0AAV6X4M7</accession>
<dbReference type="Proteomes" id="UP000826271">
    <property type="component" value="Unassembled WGS sequence"/>
</dbReference>
<evidence type="ECO:0008006" key="7">
    <source>
        <dbReference type="Google" id="ProtNLM"/>
    </source>
</evidence>
<comment type="similarity">
    <text evidence="1">Belongs to the glycosyl hydrolase 1 family.</text>
</comment>
<name>A0AAV6X4M7_9LAMI</name>
<evidence type="ECO:0000256" key="1">
    <source>
        <dbReference type="ARBA" id="ARBA00010838"/>
    </source>
</evidence>
<dbReference type="Gene3D" id="3.20.20.80">
    <property type="entry name" value="Glycosidases"/>
    <property type="match status" value="1"/>
</dbReference>
<dbReference type="FunFam" id="3.20.20.80:FF:000022">
    <property type="entry name" value="Beta-glucosidase 11"/>
    <property type="match status" value="1"/>
</dbReference>
<dbReference type="EMBL" id="WHWC01000009">
    <property type="protein sequence ID" value="KAG8376370.1"/>
    <property type="molecule type" value="Genomic_DNA"/>
</dbReference>
<evidence type="ECO:0000256" key="4">
    <source>
        <dbReference type="ARBA" id="ARBA00023295"/>
    </source>
</evidence>
<gene>
    <name evidence="5" type="ORF">BUALT_Bualt09G0056000</name>
</gene>
<keyword evidence="3" id="KW-0378">Hydrolase</keyword>
<dbReference type="GO" id="GO:0008422">
    <property type="term" value="F:beta-glucosidase activity"/>
    <property type="evidence" value="ECO:0007669"/>
    <property type="project" value="UniProtKB-ARBA"/>
</dbReference>
<organism evidence="5 6">
    <name type="scientific">Buddleja alternifolia</name>
    <dbReference type="NCBI Taxonomy" id="168488"/>
    <lineage>
        <taxon>Eukaryota</taxon>
        <taxon>Viridiplantae</taxon>
        <taxon>Streptophyta</taxon>
        <taxon>Embryophyta</taxon>
        <taxon>Tracheophyta</taxon>
        <taxon>Spermatophyta</taxon>
        <taxon>Magnoliopsida</taxon>
        <taxon>eudicotyledons</taxon>
        <taxon>Gunneridae</taxon>
        <taxon>Pentapetalae</taxon>
        <taxon>asterids</taxon>
        <taxon>lamiids</taxon>
        <taxon>Lamiales</taxon>
        <taxon>Scrophulariaceae</taxon>
        <taxon>Buddlejeae</taxon>
        <taxon>Buddleja</taxon>
    </lineage>
</organism>
<dbReference type="PRINTS" id="PR00131">
    <property type="entry name" value="GLHYDRLASE1"/>
</dbReference>
<dbReference type="InterPro" id="IPR033132">
    <property type="entry name" value="GH_1_N_CS"/>
</dbReference>
<evidence type="ECO:0000313" key="6">
    <source>
        <dbReference type="Proteomes" id="UP000826271"/>
    </source>
</evidence>
<dbReference type="AlphaFoldDB" id="A0AAV6X4M7"/>
<dbReference type="GO" id="GO:0005975">
    <property type="term" value="P:carbohydrate metabolic process"/>
    <property type="evidence" value="ECO:0007669"/>
    <property type="project" value="InterPro"/>
</dbReference>
<evidence type="ECO:0000256" key="3">
    <source>
        <dbReference type="ARBA" id="ARBA00022801"/>
    </source>
</evidence>
<dbReference type="GO" id="GO:0009821">
    <property type="term" value="P:alkaloid biosynthetic process"/>
    <property type="evidence" value="ECO:0007669"/>
    <property type="project" value="UniProtKB-ARBA"/>
</dbReference>
<dbReference type="InterPro" id="IPR001360">
    <property type="entry name" value="Glyco_hydro_1"/>
</dbReference>
<dbReference type="PANTHER" id="PTHR10353:SF137">
    <property type="entry name" value="MYROSINASE 3-RELATED"/>
    <property type="match status" value="1"/>
</dbReference>
<reference evidence="5" key="1">
    <citation type="submission" date="2019-10" db="EMBL/GenBank/DDBJ databases">
        <authorList>
            <person name="Zhang R."/>
            <person name="Pan Y."/>
            <person name="Wang J."/>
            <person name="Ma R."/>
            <person name="Yu S."/>
        </authorList>
    </citation>
    <scope>NUCLEOTIDE SEQUENCE</scope>
    <source>
        <strain evidence="5">LA-IB0</strain>
        <tissue evidence="5">Leaf</tissue>
    </source>
</reference>
<comment type="caution">
    <text evidence="5">The sequence shown here is derived from an EMBL/GenBank/DDBJ whole genome shotgun (WGS) entry which is preliminary data.</text>
</comment>
<dbReference type="Pfam" id="PF00232">
    <property type="entry name" value="Glyco_hydro_1"/>
    <property type="match status" value="1"/>
</dbReference>
<dbReference type="PROSITE" id="PS00653">
    <property type="entry name" value="GLYCOSYL_HYDROL_F1_2"/>
    <property type="match status" value="1"/>
</dbReference>
<keyword evidence="4" id="KW-0326">Glycosidase</keyword>
<sequence>MMYNYEVVNCPLTSVNEILELSSSSSSIVSNMAPHLISNLIRFIDGSSTLSADEPVITTPQNVEYRHYPFLGMIFQSTSADFCSSSTSPRALRNTLETSISSHSSHTHILNLTHQLYNLEQGDIPTTAYLHKAKHISDQLAAVGRPITLSEFNIFVFKGLRAEFKDLVITLAARPGPVNFHELHSLLISHEFINGGSFSSFSISDSPNYSVGVPTTNGGKGVSFQGPDSDHGYIHKNQFLNNSQFCQWCANPGHTAKCCSLLQQHFSAPPPAANLPGVTDVQEYGGSDRGFMSTMKNCRTMVVDENIKVKQVMKDDHIYWDRNISTVRRIKDDRSNMKADGDNSAITRNDFPDDFVFGTATSAYQFEGAAAEGDRIFDGSNGNVAVDMYHRYKDDVEMMKKMGFDACRISISWSRILPGGRKTAGINKEGINFYNDLINTFLAHGIEPYVTLFHWDLPYCLEQEYAGFLSEKIVDDFRDFVELCFWEFGDRVKSWITLNEPWSYCTSGYVSGKFPPSKASAPPDKIGNNLTTYRAIHDPNLTLPANRSFFNSNPASNPATDAYTVARNLLLAHSAAVQSYRTKFQEYQEGKIGMVLCCQWYEPFDENSKDDIAASKRAMDFMMGWFLEPVLTGRYPQSMMDFVPSNNLAQFSEEESKMLKGSIDFMGLNYYTANYVAHDFRPQTEQAYYRDQKVAFYTERDGQPIGPRGGSTWLYIVPSGVYKLLKHINNTYKDMPPIYISENGVDELNDFKLTAVDVCADKVRVKYHQDHLANILKAMKENVNVKGYFVWAWCDNFEWYEGYTVRFGLVYIDFMNNLTRIPKNSAVWFTKFLQKRKQSQTKNRISDKTVNGKIKLIKD</sequence>
<keyword evidence="6" id="KW-1185">Reference proteome</keyword>
<evidence type="ECO:0000256" key="2">
    <source>
        <dbReference type="ARBA" id="ARBA00022589"/>
    </source>
</evidence>
<keyword evidence="2" id="KW-0017">Alkaloid metabolism</keyword>
<dbReference type="InterPro" id="IPR017853">
    <property type="entry name" value="GH"/>
</dbReference>
<dbReference type="PANTHER" id="PTHR10353">
    <property type="entry name" value="GLYCOSYL HYDROLASE"/>
    <property type="match status" value="1"/>
</dbReference>
<protein>
    <recommendedName>
        <fullName evidence="7">Beta-glucosidase</fullName>
    </recommendedName>
</protein>
<dbReference type="SUPFAM" id="SSF51445">
    <property type="entry name" value="(Trans)glycosidases"/>
    <property type="match status" value="1"/>
</dbReference>
<proteinExistence type="inferred from homology"/>
<evidence type="ECO:0000313" key="5">
    <source>
        <dbReference type="EMBL" id="KAG8376370.1"/>
    </source>
</evidence>